<reference evidence="2 3" key="1">
    <citation type="submission" date="2024-07" db="EMBL/GenBank/DDBJ databases">
        <authorList>
            <person name="Akdeniz Z."/>
        </authorList>
    </citation>
    <scope>NUCLEOTIDE SEQUENCE [LARGE SCALE GENOMIC DNA]</scope>
</reference>
<dbReference type="Proteomes" id="UP001642409">
    <property type="component" value="Unassembled WGS sequence"/>
</dbReference>
<accession>A0ABP1H941</accession>
<proteinExistence type="predicted"/>
<sequence>MNINKLGLEGVRTRREGQAKGNSRSDGVTVEEDLSNDRDAEERLSFQSGIDTHMMKYIQYNNEVIILFILKYVDLQSGTHIKYSYSNIVKIQHQQKGKNDLYGD</sequence>
<gene>
    <name evidence="2" type="ORF">HINF_LOCUS10757</name>
</gene>
<evidence type="ECO:0000256" key="1">
    <source>
        <dbReference type="SAM" id="MobiDB-lite"/>
    </source>
</evidence>
<feature type="region of interest" description="Disordered" evidence="1">
    <location>
        <begin position="1"/>
        <end position="39"/>
    </location>
</feature>
<protein>
    <submittedName>
        <fullName evidence="2">Hypothetical_protein</fullName>
    </submittedName>
</protein>
<name>A0ABP1H941_9EUKA</name>
<evidence type="ECO:0000313" key="2">
    <source>
        <dbReference type="EMBL" id="CAL5989220.1"/>
    </source>
</evidence>
<comment type="caution">
    <text evidence="2">The sequence shown here is derived from an EMBL/GenBank/DDBJ whole genome shotgun (WGS) entry which is preliminary data.</text>
</comment>
<evidence type="ECO:0000313" key="3">
    <source>
        <dbReference type="Proteomes" id="UP001642409"/>
    </source>
</evidence>
<organism evidence="2 3">
    <name type="scientific">Hexamita inflata</name>
    <dbReference type="NCBI Taxonomy" id="28002"/>
    <lineage>
        <taxon>Eukaryota</taxon>
        <taxon>Metamonada</taxon>
        <taxon>Diplomonadida</taxon>
        <taxon>Hexamitidae</taxon>
        <taxon>Hexamitinae</taxon>
        <taxon>Hexamita</taxon>
    </lineage>
</organism>
<keyword evidence="3" id="KW-1185">Reference proteome</keyword>
<dbReference type="EMBL" id="CAXDID020000023">
    <property type="protein sequence ID" value="CAL5989220.1"/>
    <property type="molecule type" value="Genomic_DNA"/>
</dbReference>